<sequence>MSVLLTGSAPANRAAGALRASTAAIYRAVWRWHFYAGLLCLPFLITLSVTGSIYLFKDEINGSLFAYRTRVPIQVTPPLGPDRLIFNAGQAVPNGTPVAYTDPATPETSATVTMAEGEERILVYLDPYTGDVLDRLRRDQEFMVVIRGLHSLAYLGPLANALIEVVAGFAIILVLTGAYLWWPRGQNGGVISLRGTPRRRVWWRDLHAVTGLLAGAGLFFLALTGLPWSIWWGQQLRAWSNAAGLGQPAALWAHRPVSTIPLRDRLSDPGWALQDAPVPRSEPAAAAETIGIDRAAAILAQSGMPRGYELSLPVGAEGVYAAAVYPRDVTRQRVIALDQYTGAPLLDVRLADLGPVGQAIQYGIGIHKGEHWGRVNQLAMLAFCLGTILFAVTAGTMWWKRRPAGGLGVPPWPRDRHTAITVTVLICLLGALFPLTGLAILGMLGLDLAAQRLRRRVGP</sequence>
<evidence type="ECO:0000313" key="2">
    <source>
        <dbReference type="EMBL" id="SDN15016.1"/>
    </source>
</evidence>
<feature type="transmembrane region" description="Helical" evidence="1">
    <location>
        <begin position="206"/>
        <end position="231"/>
    </location>
</feature>
<dbReference type="OrthoDB" id="9791166at2"/>
<feature type="transmembrane region" description="Helical" evidence="1">
    <location>
        <begin position="161"/>
        <end position="182"/>
    </location>
</feature>
<reference evidence="3" key="1">
    <citation type="submission" date="2016-10" db="EMBL/GenBank/DDBJ databases">
        <authorList>
            <person name="Varghese N."/>
            <person name="Submissions S."/>
        </authorList>
    </citation>
    <scope>NUCLEOTIDE SEQUENCE [LARGE SCALE GENOMIC DNA]</scope>
    <source>
        <strain evidence="3">BL47</strain>
    </source>
</reference>
<feature type="transmembrane region" description="Helical" evidence="1">
    <location>
        <begin position="378"/>
        <end position="399"/>
    </location>
</feature>
<proteinExistence type="predicted"/>
<feature type="transmembrane region" description="Helical" evidence="1">
    <location>
        <begin position="35"/>
        <end position="56"/>
    </location>
</feature>
<keyword evidence="1" id="KW-0472">Membrane</keyword>
<evidence type="ECO:0000313" key="3">
    <source>
        <dbReference type="Proteomes" id="UP000198704"/>
    </source>
</evidence>
<gene>
    <name evidence="2" type="ORF">SAMN05216360_10660</name>
</gene>
<dbReference type="EMBL" id="FNHS01000006">
    <property type="protein sequence ID" value="SDN15016.1"/>
    <property type="molecule type" value="Genomic_DNA"/>
</dbReference>
<dbReference type="Pfam" id="PF03929">
    <property type="entry name" value="PepSY_TM"/>
    <property type="match status" value="1"/>
</dbReference>
<evidence type="ECO:0000256" key="1">
    <source>
        <dbReference type="SAM" id="Phobius"/>
    </source>
</evidence>
<keyword evidence="3" id="KW-1185">Reference proteome</keyword>
<feature type="transmembrane region" description="Helical" evidence="1">
    <location>
        <begin position="419"/>
        <end position="446"/>
    </location>
</feature>
<dbReference type="RefSeq" id="WP_091715789.1">
    <property type="nucleotide sequence ID" value="NZ_FNHS01000006.1"/>
</dbReference>
<protein>
    <submittedName>
        <fullName evidence="2">Uncharacterized iron-regulated membrane protein</fullName>
    </submittedName>
</protein>
<dbReference type="PANTHER" id="PTHR34219">
    <property type="entry name" value="IRON-REGULATED INNER MEMBRANE PROTEIN-RELATED"/>
    <property type="match status" value="1"/>
</dbReference>
<dbReference type="STRING" id="582672.SAMN05216360_10660"/>
<keyword evidence="1" id="KW-0812">Transmembrane</keyword>
<keyword evidence="1" id="KW-1133">Transmembrane helix</keyword>
<dbReference type="AlphaFoldDB" id="A0A1G9Z2X1"/>
<organism evidence="2 3">
    <name type="scientific">Methylobacterium phyllostachyos</name>
    <dbReference type="NCBI Taxonomy" id="582672"/>
    <lineage>
        <taxon>Bacteria</taxon>
        <taxon>Pseudomonadati</taxon>
        <taxon>Pseudomonadota</taxon>
        <taxon>Alphaproteobacteria</taxon>
        <taxon>Hyphomicrobiales</taxon>
        <taxon>Methylobacteriaceae</taxon>
        <taxon>Methylobacterium</taxon>
    </lineage>
</organism>
<dbReference type="PANTHER" id="PTHR34219:SF1">
    <property type="entry name" value="PEPSY DOMAIN-CONTAINING PROTEIN"/>
    <property type="match status" value="1"/>
</dbReference>
<name>A0A1G9Z2X1_9HYPH</name>
<dbReference type="InterPro" id="IPR005625">
    <property type="entry name" value="PepSY-ass_TM"/>
</dbReference>
<dbReference type="Proteomes" id="UP000198704">
    <property type="component" value="Unassembled WGS sequence"/>
</dbReference>
<accession>A0A1G9Z2X1</accession>